<evidence type="ECO:0000256" key="1">
    <source>
        <dbReference type="SAM" id="Phobius"/>
    </source>
</evidence>
<organism evidence="2 3">
    <name type="scientific">Vescimonas fastidiosa</name>
    <dbReference type="NCBI Taxonomy" id="2714353"/>
    <lineage>
        <taxon>Bacteria</taxon>
        <taxon>Bacillati</taxon>
        <taxon>Bacillota</taxon>
        <taxon>Clostridia</taxon>
        <taxon>Eubacteriales</taxon>
        <taxon>Oscillospiraceae</taxon>
        <taxon>Vescimonas</taxon>
    </lineage>
</organism>
<name>A0A810PRI9_9FIRM</name>
<evidence type="ECO:0000313" key="2">
    <source>
        <dbReference type="EMBL" id="BCK78560.1"/>
    </source>
</evidence>
<reference evidence="2" key="1">
    <citation type="submission" date="2020-09" db="EMBL/GenBank/DDBJ databases">
        <title>New species isolated from human feces.</title>
        <authorList>
            <person name="Kitahara M."/>
            <person name="Shigeno Y."/>
            <person name="Shime M."/>
            <person name="Matsumoto Y."/>
            <person name="Nakamura S."/>
            <person name="Motooka D."/>
            <person name="Fukuoka S."/>
            <person name="Nishikawa H."/>
            <person name="Benno Y."/>
        </authorList>
    </citation>
    <scope>NUCLEOTIDE SEQUENCE</scope>
    <source>
        <strain evidence="2">MM35</strain>
    </source>
</reference>
<keyword evidence="1" id="KW-1133">Transmembrane helix</keyword>
<evidence type="ECO:0000313" key="3">
    <source>
        <dbReference type="Proteomes" id="UP000681343"/>
    </source>
</evidence>
<keyword evidence="1" id="KW-0472">Membrane</keyword>
<dbReference type="AlphaFoldDB" id="A0A810PRI9"/>
<dbReference type="KEGG" id="vfa:MM35RIKEN_07520"/>
<proteinExistence type="predicted"/>
<gene>
    <name evidence="2" type="ORF">MM35RIKEN_07520</name>
</gene>
<keyword evidence="1" id="KW-0812">Transmembrane</keyword>
<feature type="transmembrane region" description="Helical" evidence="1">
    <location>
        <begin position="30"/>
        <end position="45"/>
    </location>
</feature>
<sequence length="51" mass="5798">MEILLTIVFFFIGFVATIFGESVHFPEIGIIAEMAVIGGVILWRMRKNNKK</sequence>
<protein>
    <submittedName>
        <fullName evidence="2">Uncharacterized protein</fullName>
    </submittedName>
</protein>
<dbReference type="EMBL" id="AP023415">
    <property type="protein sequence ID" value="BCK78560.1"/>
    <property type="molecule type" value="Genomic_DNA"/>
</dbReference>
<accession>A0A810PRI9</accession>
<dbReference type="RefSeq" id="WP_212819453.1">
    <property type="nucleotide sequence ID" value="NZ_AP023415.1"/>
</dbReference>
<dbReference type="Proteomes" id="UP000681343">
    <property type="component" value="Chromosome"/>
</dbReference>
<keyword evidence="3" id="KW-1185">Reference proteome</keyword>